<feature type="binding site" evidence="8">
    <location>
        <position position="121"/>
    </location>
    <ligand>
        <name>5-phospho-alpha-D-ribose 1-diphosphate</name>
        <dbReference type="ChEBI" id="CHEBI:58017"/>
    </ligand>
</feature>
<dbReference type="SUPFAM" id="SSF47648">
    <property type="entry name" value="Nucleoside phosphorylase/phosphoribosyltransferase N-terminal domain"/>
    <property type="match status" value="1"/>
</dbReference>
<feature type="binding site" evidence="8">
    <location>
        <position position="258"/>
    </location>
    <ligand>
        <name>Mg(2+)</name>
        <dbReference type="ChEBI" id="CHEBI:18420"/>
        <label>2</label>
    </ligand>
</feature>
<feature type="binding site" evidence="8">
    <location>
        <position position="125"/>
    </location>
    <ligand>
        <name>Mg(2+)</name>
        <dbReference type="ChEBI" id="CHEBI:18420"/>
        <label>1</label>
    </ligand>
</feature>
<keyword evidence="5 8" id="KW-0808">Transferase</keyword>
<feature type="binding site" evidence="8">
    <location>
        <position position="258"/>
    </location>
    <ligand>
        <name>Mg(2+)</name>
        <dbReference type="ChEBI" id="CHEBI:18420"/>
        <label>1</label>
    </ligand>
</feature>
<evidence type="ECO:0000256" key="7">
    <source>
        <dbReference type="ARBA" id="ARBA00023141"/>
    </source>
</evidence>
<evidence type="ECO:0000313" key="12">
    <source>
        <dbReference type="Proteomes" id="UP000612009"/>
    </source>
</evidence>
<protein>
    <recommendedName>
        <fullName evidence="2 8">Anthranilate phosphoribosyltransferase</fullName>
        <ecNumber evidence="2 8">2.4.2.18</ecNumber>
    </recommendedName>
</protein>
<evidence type="ECO:0000256" key="6">
    <source>
        <dbReference type="ARBA" id="ARBA00022822"/>
    </source>
</evidence>
<dbReference type="UniPathway" id="UPA00035">
    <property type="reaction ID" value="UER00041"/>
</dbReference>
<dbReference type="InterPro" id="IPR000312">
    <property type="entry name" value="Glycosyl_Trfase_fam3"/>
</dbReference>
<dbReference type="HAMAP" id="MF_00211">
    <property type="entry name" value="TrpD"/>
    <property type="match status" value="1"/>
</dbReference>
<comment type="pathway">
    <text evidence="1 8">Amino-acid biosynthesis; L-tryptophan biosynthesis; L-tryptophan from chorismate: step 2/5.</text>
</comment>
<gene>
    <name evidence="8 11" type="primary">trpD</name>
    <name evidence="11" type="ORF">LAKADJCE_00452</name>
</gene>
<keyword evidence="3 8" id="KW-0028">Amino-acid biosynthesis</keyword>
<evidence type="ECO:0000256" key="5">
    <source>
        <dbReference type="ARBA" id="ARBA00022679"/>
    </source>
</evidence>
<dbReference type="Pfam" id="PF02885">
    <property type="entry name" value="Glycos_trans_3N"/>
    <property type="match status" value="1"/>
</dbReference>
<dbReference type="Gene3D" id="3.40.1030.10">
    <property type="entry name" value="Nucleoside phosphorylase/phosphoribosyltransferase catalytic domain"/>
    <property type="match status" value="1"/>
</dbReference>
<keyword evidence="8" id="KW-0460">Magnesium</keyword>
<feature type="binding site" evidence="8">
    <location>
        <position position="113"/>
    </location>
    <ligand>
        <name>anthranilate</name>
        <dbReference type="ChEBI" id="CHEBI:16567"/>
        <label>1</label>
    </ligand>
</feature>
<evidence type="ECO:0000256" key="8">
    <source>
        <dbReference type="HAMAP-Rule" id="MF_00211"/>
    </source>
</evidence>
<feature type="binding site" evidence="8">
    <location>
        <position position="144"/>
    </location>
    <ligand>
        <name>anthranilate</name>
        <dbReference type="ChEBI" id="CHEBI:16567"/>
        <label>1</label>
    </ligand>
</feature>
<evidence type="ECO:0000256" key="2">
    <source>
        <dbReference type="ARBA" id="ARBA00011948"/>
    </source>
</evidence>
<feature type="binding site" evidence="8">
    <location>
        <begin position="141"/>
        <end position="149"/>
    </location>
    <ligand>
        <name>5-phospho-alpha-D-ribose 1-diphosphate</name>
        <dbReference type="ChEBI" id="CHEBI:58017"/>
    </ligand>
</feature>
<dbReference type="InterPro" id="IPR005940">
    <property type="entry name" value="Anthranilate_Pribosyl_Tfrase"/>
</dbReference>
<dbReference type="PANTHER" id="PTHR43285:SF2">
    <property type="entry name" value="ANTHRANILATE PHOSPHORIBOSYLTRANSFERASE"/>
    <property type="match status" value="1"/>
</dbReference>
<comment type="caution">
    <text evidence="11">The sequence shown here is derived from an EMBL/GenBank/DDBJ whole genome shotgun (WGS) entry which is preliminary data.</text>
</comment>
<feature type="domain" description="Glycosyl transferase family 3" evidence="9">
    <location>
        <begin position="107"/>
        <end position="356"/>
    </location>
</feature>
<dbReference type="EC" id="2.4.2.18" evidence="2 8"/>
<dbReference type="GO" id="GO:0004048">
    <property type="term" value="F:anthranilate phosphoribosyltransferase activity"/>
    <property type="evidence" value="ECO:0007669"/>
    <property type="project" value="UniProtKB-UniRule"/>
</dbReference>
<evidence type="ECO:0000256" key="1">
    <source>
        <dbReference type="ARBA" id="ARBA00004907"/>
    </source>
</evidence>
<keyword evidence="4 8" id="KW-0328">Glycosyltransferase</keyword>
<comment type="cofactor">
    <cofactor evidence="8">
        <name>Mg(2+)</name>
        <dbReference type="ChEBI" id="CHEBI:18420"/>
    </cofactor>
    <text evidence="8">Binds 2 magnesium ions per monomer.</text>
</comment>
<dbReference type="GO" id="GO:0000287">
    <property type="term" value="F:magnesium ion binding"/>
    <property type="evidence" value="ECO:0007669"/>
    <property type="project" value="UniProtKB-UniRule"/>
</dbReference>
<dbReference type="EMBL" id="CAJHIR010000022">
    <property type="protein sequence ID" value="CAD6493162.1"/>
    <property type="molecule type" value="Genomic_DNA"/>
</dbReference>
<feature type="binding site" evidence="8">
    <location>
        <begin position="123"/>
        <end position="126"/>
    </location>
    <ligand>
        <name>5-phospho-alpha-D-ribose 1-diphosphate</name>
        <dbReference type="ChEBI" id="CHEBI:58017"/>
    </ligand>
</feature>
<dbReference type="GO" id="GO:0005829">
    <property type="term" value="C:cytosol"/>
    <property type="evidence" value="ECO:0007669"/>
    <property type="project" value="TreeGrafter"/>
</dbReference>
<comment type="catalytic activity">
    <reaction evidence="8">
        <text>N-(5-phospho-beta-D-ribosyl)anthranilate + diphosphate = 5-phospho-alpha-D-ribose 1-diphosphate + anthranilate</text>
        <dbReference type="Rhea" id="RHEA:11768"/>
        <dbReference type="ChEBI" id="CHEBI:16567"/>
        <dbReference type="ChEBI" id="CHEBI:18277"/>
        <dbReference type="ChEBI" id="CHEBI:33019"/>
        <dbReference type="ChEBI" id="CHEBI:58017"/>
        <dbReference type="EC" id="2.4.2.18"/>
    </reaction>
</comment>
<organism evidence="11 12">
    <name type="scientific">Candidatus Argoarchaeum ethanivorans</name>
    <dbReference type="NCBI Taxonomy" id="2608793"/>
    <lineage>
        <taxon>Archaea</taxon>
        <taxon>Methanobacteriati</taxon>
        <taxon>Methanobacteriota</taxon>
        <taxon>Stenosarchaea group</taxon>
        <taxon>Methanomicrobia</taxon>
        <taxon>Methanosarcinales</taxon>
        <taxon>Methanosarcinales incertae sedis</taxon>
        <taxon>GOM Arc I cluster</taxon>
        <taxon>Candidatus Argoarchaeum</taxon>
    </lineage>
</organism>
<evidence type="ECO:0000256" key="3">
    <source>
        <dbReference type="ARBA" id="ARBA00022605"/>
    </source>
</evidence>
<feature type="binding site" evidence="8">
    <location>
        <begin position="116"/>
        <end position="117"/>
    </location>
    <ligand>
        <name>5-phospho-alpha-D-ribose 1-diphosphate</name>
        <dbReference type="ChEBI" id="CHEBI:58017"/>
    </ligand>
</feature>
<feature type="binding site" evidence="8">
    <location>
        <position position="199"/>
    </location>
    <ligand>
        <name>anthranilate</name>
        <dbReference type="ChEBI" id="CHEBI:16567"/>
        <label>2</label>
    </ligand>
</feature>
<dbReference type="SUPFAM" id="SSF52418">
    <property type="entry name" value="Nucleoside phosphorylase/phosphoribosyltransferase catalytic domain"/>
    <property type="match status" value="1"/>
</dbReference>
<feature type="binding site" evidence="8">
    <location>
        <position position="113"/>
    </location>
    <ligand>
        <name>5-phospho-alpha-D-ribose 1-diphosphate</name>
        <dbReference type="ChEBI" id="CHEBI:58017"/>
    </ligand>
</feature>
<reference evidence="11" key="1">
    <citation type="submission" date="2020-10" db="EMBL/GenBank/DDBJ databases">
        <authorList>
            <person name="Hahn C.J."/>
            <person name="Laso-Perez R."/>
            <person name="Vulcano F."/>
            <person name="Vaziourakis K.-M."/>
            <person name="Stokke R."/>
            <person name="Steen I.H."/>
            <person name="Teske A."/>
            <person name="Boetius A."/>
            <person name="Liebeke M."/>
            <person name="Amann R."/>
            <person name="Knittel K."/>
        </authorList>
    </citation>
    <scope>NUCLEOTIDE SEQUENCE</scope>
    <source>
        <strain evidence="11">Gfbio:e3339647-f889-4370-9287-4fb5cb688e4c:AG392J18_GoMArc1</strain>
    </source>
</reference>
<dbReference type="GO" id="GO:0000162">
    <property type="term" value="P:L-tryptophan biosynthetic process"/>
    <property type="evidence" value="ECO:0007669"/>
    <property type="project" value="UniProtKB-UniRule"/>
</dbReference>
<keyword evidence="6 8" id="KW-0822">Tryptophan biosynthesis</keyword>
<dbReference type="InterPro" id="IPR017459">
    <property type="entry name" value="Glycosyl_Trfase_fam3_N_dom"/>
</dbReference>
<feature type="domain" description="Glycosyl transferase family 3 N-terminal" evidence="10">
    <location>
        <begin position="36"/>
        <end position="97"/>
    </location>
</feature>
<dbReference type="InterPro" id="IPR036320">
    <property type="entry name" value="Glycosyl_Trfase_fam3_N_dom_sf"/>
</dbReference>
<proteinExistence type="inferred from homology"/>
<dbReference type="Pfam" id="PF00591">
    <property type="entry name" value="Glycos_transf_3"/>
    <property type="match status" value="1"/>
</dbReference>
<keyword evidence="7 8" id="KW-0057">Aromatic amino acid biosynthesis</keyword>
<comment type="function">
    <text evidence="8">Catalyzes the transfer of the phosphoribosyl group of 5-phosphorylribose-1-pyrophosphate (PRPP) to anthranilate to yield N-(5'-phosphoribosyl)-anthranilate (PRA).</text>
</comment>
<dbReference type="Proteomes" id="UP000612009">
    <property type="component" value="Unassembled WGS sequence"/>
</dbReference>
<comment type="similarity">
    <text evidence="8">Belongs to the anthranilate phosphoribosyltransferase family.</text>
</comment>
<feature type="binding site" evidence="8">
    <location>
        <position position="153"/>
    </location>
    <ligand>
        <name>5-phospho-alpha-D-ribose 1-diphosphate</name>
        <dbReference type="ChEBI" id="CHEBI:58017"/>
    </ligand>
</feature>
<name>A0A811TBX6_9EURY</name>
<sequence length="381" mass="41074">MLKVEHKHNFLKKTHRINDKSVKEQVKNQVEHQVMKNYIQKIIQHENLARNEAEDAMHKIFTEATDAQISAFLIALAMKGETIQEIAGLAEGMRKAARTIRPDVKGTLIDTCGTGGDSQGTVNISTAAAIITASAGIPVAKHGNYSITSKSGSADLLKTMGVTIDLPPERVQQSIEKTGIGFMLAPVFHPSMKRVAGLRKEIGVRTVFNILGPLTNPAGAKAQLIGCFSQKLCETLATSLDILGTERAMVVHGEGLDEITTTGITNITELNNGKIASYTLTPEELGIQRALIEDIRGGTPLDNSKDIIRVLLGERGAKRDIIVLNAAASIMLGGKAENFREGLVIAENTIDSGRALKKLKEFVKEAGDPAVLEVLINESSR</sequence>
<evidence type="ECO:0000259" key="10">
    <source>
        <dbReference type="Pfam" id="PF02885"/>
    </source>
</evidence>
<dbReference type="InterPro" id="IPR035902">
    <property type="entry name" value="Nuc_phospho_transferase"/>
</dbReference>
<comment type="caution">
    <text evidence="8">Lacks conserved residue(s) required for the propagation of feature annotation.</text>
</comment>
<dbReference type="PANTHER" id="PTHR43285">
    <property type="entry name" value="ANTHRANILATE PHOSPHORIBOSYLTRANSFERASE"/>
    <property type="match status" value="1"/>
</dbReference>
<evidence type="ECO:0000313" key="11">
    <source>
        <dbReference type="EMBL" id="CAD6493162.1"/>
    </source>
</evidence>
<dbReference type="NCBIfam" id="TIGR01245">
    <property type="entry name" value="trpD"/>
    <property type="match status" value="1"/>
</dbReference>
<evidence type="ECO:0000256" key="4">
    <source>
        <dbReference type="ARBA" id="ARBA00022676"/>
    </source>
</evidence>
<dbReference type="FunFam" id="3.40.1030.10:FF:000002">
    <property type="entry name" value="Anthranilate phosphoribosyltransferase"/>
    <property type="match status" value="1"/>
</dbReference>
<evidence type="ECO:0000259" key="9">
    <source>
        <dbReference type="Pfam" id="PF00591"/>
    </source>
</evidence>
<keyword evidence="8" id="KW-0479">Metal-binding</keyword>
<accession>A0A811TBX6</accession>
<feature type="binding site" evidence="8">
    <location>
        <position position="257"/>
    </location>
    <ligand>
        <name>Mg(2+)</name>
        <dbReference type="ChEBI" id="CHEBI:18420"/>
        <label>2</label>
    </ligand>
</feature>
<comment type="subunit">
    <text evidence="8">Homodimer.</text>
</comment>
<dbReference type="Gene3D" id="1.20.970.10">
    <property type="entry name" value="Transferase, Pyrimidine Nucleoside Phosphorylase, Chain C"/>
    <property type="match status" value="1"/>
</dbReference>
<dbReference type="AlphaFoldDB" id="A0A811TBX6"/>